<comment type="caution">
    <text evidence="3">The sequence shown here is derived from an EMBL/GenBank/DDBJ whole genome shotgun (WGS) entry which is preliminary data.</text>
</comment>
<evidence type="ECO:0000259" key="2">
    <source>
        <dbReference type="PROSITE" id="PS00028"/>
    </source>
</evidence>
<feature type="region of interest" description="Disordered" evidence="1">
    <location>
        <begin position="390"/>
        <end position="422"/>
    </location>
</feature>
<dbReference type="Gene3D" id="3.30.160.60">
    <property type="entry name" value="Classic Zinc Finger"/>
    <property type="match status" value="1"/>
</dbReference>
<reference evidence="3 4" key="1">
    <citation type="submission" date="2019-01" db="EMBL/GenBank/DDBJ databases">
        <title>Intercellular communication is required for trap formation in the nematode-trapping fungus Duddingtonia flagrans.</title>
        <authorList>
            <person name="Youssar L."/>
            <person name="Wernet V."/>
            <person name="Hensel N."/>
            <person name="Hildebrandt H.-G."/>
            <person name="Fischer R."/>
        </authorList>
    </citation>
    <scope>NUCLEOTIDE SEQUENCE [LARGE SCALE GENOMIC DNA]</scope>
    <source>
        <strain evidence="3 4">CBS H-5679</strain>
    </source>
</reference>
<dbReference type="VEuPathDB" id="FungiDB:DFL_009317"/>
<feature type="domain" description="C2H2-type" evidence="2">
    <location>
        <begin position="284"/>
        <end position="307"/>
    </location>
</feature>
<dbReference type="EMBL" id="SAEB01000012">
    <property type="protein sequence ID" value="RVD81453.1"/>
    <property type="molecule type" value="Genomic_DNA"/>
</dbReference>
<dbReference type="Proteomes" id="UP000283090">
    <property type="component" value="Unassembled WGS sequence"/>
</dbReference>
<proteinExistence type="predicted"/>
<evidence type="ECO:0000256" key="1">
    <source>
        <dbReference type="SAM" id="MobiDB-lite"/>
    </source>
</evidence>
<sequence>MNITNDLWVYGAPLEPYPRRPHATGPDGYHPVQFCTGYWDNYCPDPYNCPFGAVWVRKDHFDLVHSRPSTCRIILTQEEIRRAVVPFRCLPWEVPEGTCLLPQYAEALRETGPHYPRPYEAHHLAPYRRNLRHRVPTEIVAPAPESSTRAGTPRSPSSSSSGGGSVPPESRPVSFREITASQINVVTVASNSGKPEKKRVSLVRGSVLAVGSAPANNAAAAAAAEQPAPLPVGPSNQVKQEPTVIPVPAQRPTSQPASQHVSARASPVVQETASAVNATAAITCKWGACSLAFTDQRAALEHIKSDHIKSRKFLDYDFTCRIRGCPCGGKVFEKRDNIVSHVTNVAFDIRYAVCCFQQFGCPIALKREWDLPRHRKICKFRPEGYVTEVEGKGETGGGRKRKRGKENEGGVSGGKVTKMAKM</sequence>
<name>A0A436ZRL3_ARTFL</name>
<dbReference type="STRING" id="97331.A0A436ZRL3"/>
<dbReference type="InterPro" id="IPR013087">
    <property type="entry name" value="Znf_C2H2_type"/>
</dbReference>
<feature type="compositionally biased region" description="Low complexity" evidence="1">
    <location>
        <begin position="146"/>
        <end position="172"/>
    </location>
</feature>
<dbReference type="GeneID" id="93591628"/>
<organism evidence="3 4">
    <name type="scientific">Arthrobotrys flagrans</name>
    <name type="common">Nematode-trapping fungus</name>
    <name type="synonym">Trichothecium flagrans</name>
    <dbReference type="NCBI Taxonomy" id="97331"/>
    <lineage>
        <taxon>Eukaryota</taxon>
        <taxon>Fungi</taxon>
        <taxon>Dikarya</taxon>
        <taxon>Ascomycota</taxon>
        <taxon>Pezizomycotina</taxon>
        <taxon>Orbiliomycetes</taxon>
        <taxon>Orbiliales</taxon>
        <taxon>Orbiliaceae</taxon>
        <taxon>Arthrobotrys</taxon>
    </lineage>
</organism>
<dbReference type="AlphaFoldDB" id="A0A436ZRL3"/>
<feature type="region of interest" description="Disordered" evidence="1">
    <location>
        <begin position="139"/>
        <end position="172"/>
    </location>
</feature>
<evidence type="ECO:0000313" key="4">
    <source>
        <dbReference type="Proteomes" id="UP000283090"/>
    </source>
</evidence>
<dbReference type="OrthoDB" id="3214149at2759"/>
<dbReference type="PROSITE" id="PS00028">
    <property type="entry name" value="ZINC_FINGER_C2H2_1"/>
    <property type="match status" value="1"/>
</dbReference>
<accession>A0A436ZRL3</accession>
<dbReference type="RefSeq" id="XP_067486997.1">
    <property type="nucleotide sequence ID" value="XM_067639183.1"/>
</dbReference>
<protein>
    <recommendedName>
        <fullName evidence="2">C2H2-type domain-containing protein</fullName>
    </recommendedName>
</protein>
<evidence type="ECO:0000313" key="3">
    <source>
        <dbReference type="EMBL" id="RVD81453.1"/>
    </source>
</evidence>
<keyword evidence="4" id="KW-1185">Reference proteome</keyword>
<gene>
    <name evidence="3" type="ORF">DFL_009317</name>
</gene>